<dbReference type="SUPFAM" id="SSF53335">
    <property type="entry name" value="S-adenosyl-L-methionine-dependent methyltransferases"/>
    <property type="match status" value="1"/>
</dbReference>
<evidence type="ECO:0000313" key="6">
    <source>
        <dbReference type="Proteomes" id="UP001341840"/>
    </source>
</evidence>
<dbReference type="InterPro" id="IPR029063">
    <property type="entry name" value="SAM-dependent_MTases_sf"/>
</dbReference>
<evidence type="ECO:0000256" key="3">
    <source>
        <dbReference type="ARBA" id="ARBA00022691"/>
    </source>
</evidence>
<reference evidence="5 6" key="1">
    <citation type="journal article" date="2023" name="Plants (Basel)">
        <title>Bridging the Gap: Combining Genomics and Transcriptomics Approaches to Understand Stylosanthes scabra, an Orphan Legume from the Brazilian Caatinga.</title>
        <authorList>
            <person name="Ferreira-Neto J.R.C."/>
            <person name="da Silva M.D."/>
            <person name="Binneck E."/>
            <person name="de Melo N.F."/>
            <person name="da Silva R.H."/>
            <person name="de Melo A.L.T.M."/>
            <person name="Pandolfi V."/>
            <person name="Bustamante F.O."/>
            <person name="Brasileiro-Vidal A.C."/>
            <person name="Benko-Iseppon A.M."/>
        </authorList>
    </citation>
    <scope>NUCLEOTIDE SEQUENCE [LARGE SCALE GENOMIC DNA]</scope>
    <source>
        <tissue evidence="5">Leaves</tissue>
    </source>
</reference>
<protein>
    <recommendedName>
        <fullName evidence="4">O-methyltransferase C-terminal domain-containing protein</fullName>
    </recommendedName>
</protein>
<name>A0ABU6U188_9FABA</name>
<dbReference type="CDD" id="cd02440">
    <property type="entry name" value="AdoMet_MTases"/>
    <property type="match status" value="1"/>
</dbReference>
<keyword evidence="3" id="KW-0949">S-adenosyl-L-methionine</keyword>
<gene>
    <name evidence="5" type="ORF">PIB30_000386</name>
</gene>
<organism evidence="5 6">
    <name type="scientific">Stylosanthes scabra</name>
    <dbReference type="NCBI Taxonomy" id="79078"/>
    <lineage>
        <taxon>Eukaryota</taxon>
        <taxon>Viridiplantae</taxon>
        <taxon>Streptophyta</taxon>
        <taxon>Embryophyta</taxon>
        <taxon>Tracheophyta</taxon>
        <taxon>Spermatophyta</taxon>
        <taxon>Magnoliopsida</taxon>
        <taxon>eudicotyledons</taxon>
        <taxon>Gunneridae</taxon>
        <taxon>Pentapetalae</taxon>
        <taxon>rosids</taxon>
        <taxon>fabids</taxon>
        <taxon>Fabales</taxon>
        <taxon>Fabaceae</taxon>
        <taxon>Papilionoideae</taxon>
        <taxon>50 kb inversion clade</taxon>
        <taxon>dalbergioids sensu lato</taxon>
        <taxon>Dalbergieae</taxon>
        <taxon>Pterocarpus clade</taxon>
        <taxon>Stylosanthes</taxon>
    </lineage>
</organism>
<comment type="caution">
    <text evidence="5">The sequence shown here is derived from an EMBL/GenBank/DDBJ whole genome shotgun (WGS) entry which is preliminary data.</text>
</comment>
<dbReference type="PANTHER" id="PTHR11746">
    <property type="entry name" value="O-METHYLTRANSFERASE"/>
    <property type="match status" value="1"/>
</dbReference>
<dbReference type="PROSITE" id="PS51683">
    <property type="entry name" value="SAM_OMT_II"/>
    <property type="match status" value="1"/>
</dbReference>
<dbReference type="EMBL" id="JASCZI010120830">
    <property type="protein sequence ID" value="MED6154884.1"/>
    <property type="molecule type" value="Genomic_DNA"/>
</dbReference>
<dbReference type="Gene3D" id="3.40.50.150">
    <property type="entry name" value="Vaccinia Virus protein VP39"/>
    <property type="match status" value="1"/>
</dbReference>
<evidence type="ECO:0000256" key="1">
    <source>
        <dbReference type="ARBA" id="ARBA00022603"/>
    </source>
</evidence>
<evidence type="ECO:0000259" key="4">
    <source>
        <dbReference type="Pfam" id="PF00891"/>
    </source>
</evidence>
<keyword evidence="6" id="KW-1185">Reference proteome</keyword>
<evidence type="ECO:0000313" key="5">
    <source>
        <dbReference type="EMBL" id="MED6154884.1"/>
    </source>
</evidence>
<dbReference type="InterPro" id="IPR001077">
    <property type="entry name" value="COMT_C"/>
</dbReference>
<accession>A0ABU6U188</accession>
<dbReference type="InterPro" id="IPR016461">
    <property type="entry name" value="COMT-like"/>
</dbReference>
<sequence length="145" mass="15909">MINDSGMMNLVIKDCKSVFDGLNSLVDVGGGKGAMARLLSESLPHLQCVVLDLPHVVENLQDCNNLKFVGGDMFDSIPSADATLLKLVLHAYSDEGCVKVLKKCREAISRKGKEGKVIIIDIVINEKNDKRELTEPKLLLPCWIC</sequence>
<dbReference type="Proteomes" id="UP001341840">
    <property type="component" value="Unassembled WGS sequence"/>
</dbReference>
<keyword evidence="2" id="KW-0808">Transferase</keyword>
<evidence type="ECO:0000256" key="2">
    <source>
        <dbReference type="ARBA" id="ARBA00022679"/>
    </source>
</evidence>
<dbReference type="Pfam" id="PF00891">
    <property type="entry name" value="Methyltransf_2"/>
    <property type="match status" value="1"/>
</dbReference>
<keyword evidence="1" id="KW-0489">Methyltransferase</keyword>
<proteinExistence type="predicted"/>
<feature type="domain" description="O-methyltransferase C-terminal" evidence="4">
    <location>
        <begin position="9"/>
        <end position="134"/>
    </location>
</feature>